<dbReference type="Pfam" id="PF05685">
    <property type="entry name" value="Uma2"/>
    <property type="match status" value="1"/>
</dbReference>
<dbReference type="PANTHER" id="PTHR35400:SF3">
    <property type="entry name" value="SLL1072 PROTEIN"/>
    <property type="match status" value="1"/>
</dbReference>
<dbReference type="Proteomes" id="UP000192726">
    <property type="component" value="Chromosome"/>
</dbReference>
<dbReference type="InterPro" id="IPR008538">
    <property type="entry name" value="Uma2"/>
</dbReference>
<name>A0A1V0TW26_9ACTN</name>
<dbReference type="RefSeq" id="WP_083107114.1">
    <property type="nucleotide sequence ID" value="NZ_CP020569.1"/>
</dbReference>
<dbReference type="OrthoDB" id="4537149at2"/>
<dbReference type="PANTHER" id="PTHR35400">
    <property type="entry name" value="SLR1083 PROTEIN"/>
    <property type="match status" value="1"/>
</dbReference>
<evidence type="ECO:0000313" key="3">
    <source>
        <dbReference type="Proteomes" id="UP000192726"/>
    </source>
</evidence>
<reference evidence="2 3" key="1">
    <citation type="submission" date="2017-04" db="EMBL/GenBank/DDBJ databases">
        <title>Complete Genome Sequence of Streptomyces gilvosporeus F607, a Capable Producer of Natamycin.</title>
        <authorList>
            <person name="Zong G."/>
            <person name="Zhong C."/>
            <person name="Fu J."/>
            <person name="Qin R."/>
            <person name="Cao G."/>
        </authorList>
    </citation>
    <scope>NUCLEOTIDE SEQUENCE [LARGE SCALE GENOMIC DNA]</scope>
    <source>
        <strain evidence="2 3">F607</strain>
    </source>
</reference>
<proteinExistence type="predicted"/>
<dbReference type="EMBL" id="CP020569">
    <property type="protein sequence ID" value="ARF57101.1"/>
    <property type="molecule type" value="Genomic_DNA"/>
</dbReference>
<dbReference type="Gene3D" id="3.90.1570.10">
    <property type="entry name" value="tt1808, chain A"/>
    <property type="match status" value="1"/>
</dbReference>
<organism evidence="2 3">
    <name type="scientific">Streptomyces gilvosporeus</name>
    <dbReference type="NCBI Taxonomy" id="553510"/>
    <lineage>
        <taxon>Bacteria</taxon>
        <taxon>Bacillati</taxon>
        <taxon>Actinomycetota</taxon>
        <taxon>Actinomycetes</taxon>
        <taxon>Kitasatosporales</taxon>
        <taxon>Streptomycetaceae</taxon>
        <taxon>Streptomyces</taxon>
    </lineage>
</organism>
<sequence>MSALTVDHTAGNSPEWDDLVRIWEQADAPEGWKVEIIEGIVTMSPPPDSIHNFIAVKVQRRLYSVLPEDWDIYQTLGTAVPVRKGCYIPDLAVVPDDVVLDKTGEYVPAAAAKLVVEVTSKSNASNDRIAKAAGYARAGVPLYLLVDRWAPAGPTITLYGEPTGDVYRVLQTVKFGDELVLPAPFELALDTGLFPVD</sequence>
<dbReference type="InterPro" id="IPR012296">
    <property type="entry name" value="Nuclease_put_TT1808"/>
</dbReference>
<keyword evidence="2" id="KW-0540">Nuclease</keyword>
<dbReference type="KEGG" id="sgv:B1H19_25630"/>
<evidence type="ECO:0000259" key="1">
    <source>
        <dbReference type="Pfam" id="PF05685"/>
    </source>
</evidence>
<keyword evidence="3" id="KW-1185">Reference proteome</keyword>
<dbReference type="GO" id="GO:0004519">
    <property type="term" value="F:endonuclease activity"/>
    <property type="evidence" value="ECO:0007669"/>
    <property type="project" value="UniProtKB-KW"/>
</dbReference>
<dbReference type="AlphaFoldDB" id="A0A1V0TW26"/>
<keyword evidence="2" id="KW-0255">Endonuclease</keyword>
<protein>
    <submittedName>
        <fullName evidence="2">Restriction endonuclease</fullName>
    </submittedName>
</protein>
<feature type="domain" description="Putative restriction endonuclease" evidence="1">
    <location>
        <begin position="24"/>
        <end position="189"/>
    </location>
</feature>
<accession>A0A1V0TW26</accession>
<dbReference type="CDD" id="cd06260">
    <property type="entry name" value="DUF820-like"/>
    <property type="match status" value="1"/>
</dbReference>
<dbReference type="InterPro" id="IPR011335">
    <property type="entry name" value="Restrct_endonuc-II-like"/>
</dbReference>
<gene>
    <name evidence="2" type="ORF">B1H19_25630</name>
</gene>
<keyword evidence="2" id="KW-0378">Hydrolase</keyword>
<evidence type="ECO:0000313" key="2">
    <source>
        <dbReference type="EMBL" id="ARF57101.1"/>
    </source>
</evidence>
<dbReference type="SUPFAM" id="SSF52980">
    <property type="entry name" value="Restriction endonuclease-like"/>
    <property type="match status" value="1"/>
</dbReference>
<dbReference type="STRING" id="553510.B1H19_25630"/>